<dbReference type="SUPFAM" id="SSF51735">
    <property type="entry name" value="NAD(P)-binding Rossmann-fold domains"/>
    <property type="match status" value="1"/>
</dbReference>
<dbReference type="GO" id="GO:0006571">
    <property type="term" value="P:tyrosine biosynthetic process"/>
    <property type="evidence" value="ECO:0007669"/>
    <property type="project" value="InterPro"/>
</dbReference>
<dbReference type="RefSeq" id="WP_082007693.1">
    <property type="nucleotide sequence ID" value="NZ_CP083911.1"/>
</dbReference>
<dbReference type="Pfam" id="PF02153">
    <property type="entry name" value="PDH_N"/>
    <property type="match status" value="1"/>
</dbReference>
<dbReference type="GO" id="GO:0004665">
    <property type="term" value="F:prephenate dehydrogenase (NADP+) activity"/>
    <property type="evidence" value="ECO:0007669"/>
    <property type="project" value="InterPro"/>
</dbReference>
<dbReference type="Gene3D" id="3.40.50.720">
    <property type="entry name" value="NAD(P)-binding Rossmann-like Domain"/>
    <property type="match status" value="1"/>
</dbReference>
<evidence type="ECO:0000259" key="3">
    <source>
        <dbReference type="PROSITE" id="PS51176"/>
    </source>
</evidence>
<evidence type="ECO:0000256" key="1">
    <source>
        <dbReference type="ARBA" id="ARBA00023002"/>
    </source>
</evidence>
<dbReference type="InterPro" id="IPR008927">
    <property type="entry name" value="6-PGluconate_DH-like_C_sf"/>
</dbReference>
<dbReference type="SUPFAM" id="SSF48179">
    <property type="entry name" value="6-phosphogluconate dehydrogenase C-terminal domain-like"/>
    <property type="match status" value="1"/>
</dbReference>
<dbReference type="EC" id="1.3.1.12" evidence="4"/>
<keyword evidence="1 4" id="KW-0560">Oxidoreductase</keyword>
<dbReference type="Gene3D" id="1.10.3660.10">
    <property type="entry name" value="6-phosphogluconate dehydrogenase C-terminal like domain"/>
    <property type="match status" value="1"/>
</dbReference>
<dbReference type="PANTHER" id="PTHR21363">
    <property type="entry name" value="PREPHENATE DEHYDROGENASE"/>
    <property type="match status" value="1"/>
</dbReference>
<dbReference type="PROSITE" id="PS51176">
    <property type="entry name" value="PDH_ADH"/>
    <property type="match status" value="1"/>
</dbReference>
<gene>
    <name evidence="4" type="primary">tyrA</name>
    <name evidence="4" type="ORF">Ttaiw_01280</name>
</gene>
<dbReference type="Pfam" id="PF20463">
    <property type="entry name" value="PDH_C"/>
    <property type="match status" value="1"/>
</dbReference>
<dbReference type="InterPro" id="IPR050812">
    <property type="entry name" value="Preph/Arog_dehydrog"/>
</dbReference>
<dbReference type="AlphaFoldDB" id="A0A554X8L4"/>
<dbReference type="FunFam" id="3.40.50.720:FF:000208">
    <property type="entry name" value="Prephenate dehydrogenase"/>
    <property type="match status" value="1"/>
</dbReference>
<accession>A0A554X8L4</accession>
<protein>
    <submittedName>
        <fullName evidence="4">Prephenate dehydrogenase</fullName>
        <ecNumber evidence="4">1.3.1.12</ecNumber>
    </submittedName>
</protein>
<dbReference type="InterPro" id="IPR036291">
    <property type="entry name" value="NAD(P)-bd_dom_sf"/>
</dbReference>
<feature type="domain" description="Prephenate/arogenate dehydrogenase" evidence="3">
    <location>
        <begin position="38"/>
        <end position="326"/>
    </location>
</feature>
<dbReference type="OrthoDB" id="9809920at2"/>
<dbReference type="InterPro" id="IPR046825">
    <property type="entry name" value="PDH_C"/>
</dbReference>
<dbReference type="InterPro" id="IPR003099">
    <property type="entry name" value="Prephen_DH"/>
</dbReference>
<dbReference type="GO" id="GO:0008977">
    <property type="term" value="F:prephenate dehydrogenase (NAD+) activity"/>
    <property type="evidence" value="ECO:0007669"/>
    <property type="project" value="UniProtKB-EC"/>
</dbReference>
<evidence type="ECO:0000313" key="5">
    <source>
        <dbReference type="Proteomes" id="UP000317763"/>
    </source>
</evidence>
<dbReference type="InterPro" id="IPR046826">
    <property type="entry name" value="PDH_N"/>
</dbReference>
<dbReference type="STRING" id="307486.GCA_000807215_01424"/>
<dbReference type="PANTHER" id="PTHR21363:SF0">
    <property type="entry name" value="PREPHENATE DEHYDROGENASE [NADP(+)]"/>
    <property type="match status" value="1"/>
</dbReference>
<proteinExistence type="predicted"/>
<dbReference type="Proteomes" id="UP000317763">
    <property type="component" value="Unassembled WGS sequence"/>
</dbReference>
<dbReference type="GO" id="GO:0070403">
    <property type="term" value="F:NAD+ binding"/>
    <property type="evidence" value="ECO:0007669"/>
    <property type="project" value="InterPro"/>
</dbReference>
<dbReference type="EMBL" id="VJOM01000011">
    <property type="protein sequence ID" value="TSE32169.1"/>
    <property type="molecule type" value="Genomic_DNA"/>
</dbReference>
<name>A0A554X8L4_9BURK</name>
<keyword evidence="5" id="KW-1185">Reference proteome</keyword>
<comment type="caution">
    <text evidence="4">The sequence shown here is derived from an EMBL/GenBank/DDBJ whole genome shotgun (WGS) entry which is preliminary data.</text>
</comment>
<feature type="region of interest" description="Disordered" evidence="2">
    <location>
        <begin position="322"/>
        <end position="343"/>
    </location>
</feature>
<sequence length="343" mass="35049">MSVPTAPLTPAASLVSDRPTPADLDGTGRGPAGPATVRRLAVIGCGLMGGSFALALRAAGLVREIVGHARSPQTLAYAREHGVIDVAAPTAGAAVAGADLVLLAVPVAATEPTLRAIRPHLAADAWLMDVGSTKGDVVAAARAALGDRLPRFVPAHPIAGKERAGVEHASADLYRGCQVILTPLAETDPTLPPRATALWRALGARVRTMSPEAHDAAYAAVSHLPHLLAFAAVHALAQQADGTAYLRLAGPGFRDFTRIAASDPDVWRDILLANAAQVRAQAAHFRAALDTFEAALATGDAAALRDLIAAASRIRADWAAGAAATAPSDDTPCTAPPSSTSPR</sequence>
<evidence type="ECO:0000256" key="2">
    <source>
        <dbReference type="SAM" id="MobiDB-lite"/>
    </source>
</evidence>
<organism evidence="4 5">
    <name type="scientific">Tepidimonas taiwanensis</name>
    <dbReference type="NCBI Taxonomy" id="307486"/>
    <lineage>
        <taxon>Bacteria</taxon>
        <taxon>Pseudomonadati</taxon>
        <taxon>Pseudomonadota</taxon>
        <taxon>Betaproteobacteria</taxon>
        <taxon>Burkholderiales</taxon>
        <taxon>Tepidimonas</taxon>
    </lineage>
</organism>
<feature type="region of interest" description="Disordered" evidence="2">
    <location>
        <begin position="1"/>
        <end position="31"/>
    </location>
</feature>
<evidence type="ECO:0000313" key="4">
    <source>
        <dbReference type="EMBL" id="TSE32169.1"/>
    </source>
</evidence>
<reference evidence="4 5" key="1">
    <citation type="submission" date="2019-07" db="EMBL/GenBank/DDBJ databases">
        <title>Tepidimonas taiwanensis I1-1 draft genome.</title>
        <authorList>
            <person name="Da Costa M.S."/>
            <person name="Froufe H.J.C."/>
            <person name="Egas C."/>
            <person name="Albuquerque L."/>
        </authorList>
    </citation>
    <scope>NUCLEOTIDE SEQUENCE [LARGE SCALE GENOMIC DNA]</scope>
    <source>
        <strain evidence="4 5">I1-1</strain>
    </source>
</reference>